<accession>A0ACC0N094</accession>
<evidence type="ECO:0000313" key="2">
    <source>
        <dbReference type="Proteomes" id="UP001062846"/>
    </source>
</evidence>
<keyword evidence="2" id="KW-1185">Reference proteome</keyword>
<gene>
    <name evidence="1" type="ORF">RHMOL_Rhmol07G0126200</name>
</gene>
<sequence length="287" mass="32087">MCFRLDFNYDDGYGCCSSFFSFCWCCGGDFKAGLDLNRVEACERLTTLGNAINLVTYLRNTMHLGNAASANTVTNFLGTSFMLCLLGGFVADTYLGRTRFQITFFNILTISTAIQTLQPPKCPIASPHCAPATTPQLLALYTALYHTALGTGGLKSSVSGLGSDQFNDTDKREQRQMTRFFNWFFFFISIGLLGAVTILVYVQDNLGRLLGYGICACTIAMGLVVFLSGTMRYRFKKLVGSPLTQITVLYVYAWRNRRVELPEDSSMLFDSREYGEKKKQELPVDFF</sequence>
<reference evidence="1" key="1">
    <citation type="submission" date="2022-02" db="EMBL/GenBank/DDBJ databases">
        <title>Plant Genome Project.</title>
        <authorList>
            <person name="Zhang R.-G."/>
        </authorList>
    </citation>
    <scope>NUCLEOTIDE SEQUENCE</scope>
    <source>
        <strain evidence="1">AT1</strain>
    </source>
</reference>
<dbReference type="EMBL" id="CM046394">
    <property type="protein sequence ID" value="KAI8546539.1"/>
    <property type="molecule type" value="Genomic_DNA"/>
</dbReference>
<dbReference type="Proteomes" id="UP001062846">
    <property type="component" value="Chromosome 7"/>
</dbReference>
<name>A0ACC0N094_RHOML</name>
<evidence type="ECO:0000313" key="1">
    <source>
        <dbReference type="EMBL" id="KAI8546539.1"/>
    </source>
</evidence>
<comment type="caution">
    <text evidence="1">The sequence shown here is derived from an EMBL/GenBank/DDBJ whole genome shotgun (WGS) entry which is preliminary data.</text>
</comment>
<organism evidence="1 2">
    <name type="scientific">Rhododendron molle</name>
    <name type="common">Chinese azalea</name>
    <name type="synonym">Azalea mollis</name>
    <dbReference type="NCBI Taxonomy" id="49168"/>
    <lineage>
        <taxon>Eukaryota</taxon>
        <taxon>Viridiplantae</taxon>
        <taxon>Streptophyta</taxon>
        <taxon>Embryophyta</taxon>
        <taxon>Tracheophyta</taxon>
        <taxon>Spermatophyta</taxon>
        <taxon>Magnoliopsida</taxon>
        <taxon>eudicotyledons</taxon>
        <taxon>Gunneridae</taxon>
        <taxon>Pentapetalae</taxon>
        <taxon>asterids</taxon>
        <taxon>Ericales</taxon>
        <taxon>Ericaceae</taxon>
        <taxon>Ericoideae</taxon>
        <taxon>Rhodoreae</taxon>
        <taxon>Rhododendron</taxon>
    </lineage>
</organism>
<protein>
    <submittedName>
        <fullName evidence="1">Uncharacterized protein</fullName>
    </submittedName>
</protein>
<proteinExistence type="predicted"/>